<dbReference type="InterPro" id="IPR015943">
    <property type="entry name" value="WD40/YVTN_repeat-like_dom_sf"/>
</dbReference>
<evidence type="ECO:0008006" key="3">
    <source>
        <dbReference type="Google" id="ProtNLM"/>
    </source>
</evidence>
<organism evidence="1 2">
    <name type="scientific">Lentinula raphanica</name>
    <dbReference type="NCBI Taxonomy" id="153919"/>
    <lineage>
        <taxon>Eukaryota</taxon>
        <taxon>Fungi</taxon>
        <taxon>Dikarya</taxon>
        <taxon>Basidiomycota</taxon>
        <taxon>Agaricomycotina</taxon>
        <taxon>Agaricomycetes</taxon>
        <taxon>Agaricomycetidae</taxon>
        <taxon>Agaricales</taxon>
        <taxon>Marasmiineae</taxon>
        <taxon>Omphalotaceae</taxon>
        <taxon>Lentinula</taxon>
    </lineage>
</organism>
<sequence length="513" mass="57786">MYEQAAPSLDDPARWKAFVPKSMEEEETLLPDFASLQINDRPRFLSKHNDIQYFTGRPQAIEVPIRSTKLHTLHLTTEFLRRSKAMAKRPFDHFRYQDQSSWLHRMRSPAPSTFKTSAGAINKIVQHQNCTFVASSVVGGHPDEAGEEENAYNHSGTLVAWEGLQHVVMQGHYRSRSPFPKHYTVNDVAIYPSTQIGDDVYEPILLSTGNDYRRKDIYSFLHFRVEDTSKHQDCNLLTLLSSLAAGCSLFLVVILHSERSGNDDLRSWDTAELLLTPQEGDRAGPIKWGCGLTDSILFASSECCEDISGTGYHKAFDVRQRAESFQFDLNEEGDALTVDAFGEKVALVTVKRNDDDMIEDDDSTNVLRTLRIYDVRRKDGRRQAEVAHQVKLESSEVKCVSFSPDGIYLAVGNLDGRILILVSPGQESYGITHMEWRILHQNRLALVTGGPDGCVRLWQPDWAPRITQQGRVIARVNADVGYFTIGDRFQGEHELVVGDGDGAIYFYDGIGNI</sequence>
<keyword evidence="2" id="KW-1185">Reference proteome</keyword>
<dbReference type="Proteomes" id="UP001163846">
    <property type="component" value="Unassembled WGS sequence"/>
</dbReference>
<comment type="caution">
    <text evidence="1">The sequence shown here is derived from an EMBL/GenBank/DDBJ whole genome shotgun (WGS) entry which is preliminary data.</text>
</comment>
<dbReference type="InterPro" id="IPR001680">
    <property type="entry name" value="WD40_rpt"/>
</dbReference>
<dbReference type="AlphaFoldDB" id="A0AA38P4B2"/>
<name>A0AA38P4B2_9AGAR</name>
<dbReference type="Gene3D" id="2.130.10.10">
    <property type="entry name" value="YVTN repeat-like/Quinoprotein amine dehydrogenase"/>
    <property type="match status" value="1"/>
</dbReference>
<dbReference type="Pfam" id="PF00400">
    <property type="entry name" value="WD40"/>
    <property type="match status" value="1"/>
</dbReference>
<proteinExistence type="predicted"/>
<dbReference type="EMBL" id="MU806375">
    <property type="protein sequence ID" value="KAJ3835813.1"/>
    <property type="molecule type" value="Genomic_DNA"/>
</dbReference>
<reference evidence="1" key="1">
    <citation type="submission" date="2022-08" db="EMBL/GenBank/DDBJ databases">
        <authorList>
            <consortium name="DOE Joint Genome Institute"/>
            <person name="Min B."/>
            <person name="Riley R."/>
            <person name="Sierra-Patev S."/>
            <person name="Naranjo-Ortiz M."/>
            <person name="Looney B."/>
            <person name="Konkel Z."/>
            <person name="Slot J.C."/>
            <person name="Sakamoto Y."/>
            <person name="Steenwyk J.L."/>
            <person name="Rokas A."/>
            <person name="Carro J."/>
            <person name="Camarero S."/>
            <person name="Ferreira P."/>
            <person name="Molpeceres G."/>
            <person name="Ruiz-Duenas F.J."/>
            <person name="Serrano A."/>
            <person name="Henrissat B."/>
            <person name="Drula E."/>
            <person name="Hughes K.W."/>
            <person name="Mata J.L."/>
            <person name="Ishikawa N.K."/>
            <person name="Vargas-Isla R."/>
            <person name="Ushijima S."/>
            <person name="Smith C.A."/>
            <person name="Ahrendt S."/>
            <person name="Andreopoulos W."/>
            <person name="He G."/>
            <person name="Labutti K."/>
            <person name="Lipzen A."/>
            <person name="Ng V."/>
            <person name="Sandor L."/>
            <person name="Barry K."/>
            <person name="Martinez A.T."/>
            <person name="Xiao Y."/>
            <person name="Gibbons J.G."/>
            <person name="Terashima K."/>
            <person name="Hibbett D.S."/>
            <person name="Grigoriev I.V."/>
        </authorList>
    </citation>
    <scope>NUCLEOTIDE SEQUENCE</scope>
    <source>
        <strain evidence="1">TFB9207</strain>
    </source>
</reference>
<evidence type="ECO:0000313" key="1">
    <source>
        <dbReference type="EMBL" id="KAJ3835813.1"/>
    </source>
</evidence>
<accession>A0AA38P4B2</accession>
<gene>
    <name evidence="1" type="ORF">F5878DRAFT_293827</name>
</gene>
<evidence type="ECO:0000313" key="2">
    <source>
        <dbReference type="Proteomes" id="UP001163846"/>
    </source>
</evidence>
<protein>
    <recommendedName>
        <fullName evidence="3">WD40 repeat-like protein</fullName>
    </recommendedName>
</protein>
<dbReference type="InterPro" id="IPR036322">
    <property type="entry name" value="WD40_repeat_dom_sf"/>
</dbReference>
<dbReference type="SUPFAM" id="SSF50978">
    <property type="entry name" value="WD40 repeat-like"/>
    <property type="match status" value="1"/>
</dbReference>